<feature type="region of interest" description="Disordered" evidence="4">
    <location>
        <begin position="1"/>
        <end position="20"/>
    </location>
</feature>
<dbReference type="EMBL" id="JACBZX010000001">
    <property type="protein sequence ID" value="NYG37949.1"/>
    <property type="molecule type" value="Genomic_DNA"/>
</dbReference>
<accession>A0A852X4V8</accession>
<comment type="caution">
    <text evidence="6">The sequence shown here is derived from an EMBL/GenBank/DDBJ whole genome shotgun (WGS) entry which is preliminary data.</text>
</comment>
<organism evidence="6 7">
    <name type="scientific">Janibacter alkaliphilus</name>
    <dbReference type="NCBI Taxonomy" id="1069963"/>
    <lineage>
        <taxon>Bacteria</taxon>
        <taxon>Bacillati</taxon>
        <taxon>Actinomycetota</taxon>
        <taxon>Actinomycetes</taxon>
        <taxon>Micrococcales</taxon>
        <taxon>Intrasporangiaceae</taxon>
        <taxon>Janibacter</taxon>
    </lineage>
</organism>
<evidence type="ECO:0000259" key="5">
    <source>
        <dbReference type="Pfam" id="PF01872"/>
    </source>
</evidence>
<name>A0A852X4V8_9MICO</name>
<dbReference type="SUPFAM" id="SSF53597">
    <property type="entry name" value="Dihydrofolate reductase-like"/>
    <property type="match status" value="1"/>
</dbReference>
<evidence type="ECO:0000313" key="7">
    <source>
        <dbReference type="Proteomes" id="UP000592181"/>
    </source>
</evidence>
<keyword evidence="7" id="KW-1185">Reference proteome</keyword>
<feature type="domain" description="Bacterial bifunctional deaminase-reductase C-terminal" evidence="5">
    <location>
        <begin position="38"/>
        <end position="197"/>
    </location>
</feature>
<dbReference type="InterPro" id="IPR050765">
    <property type="entry name" value="Riboflavin_Biosynth_HTPR"/>
</dbReference>
<dbReference type="GO" id="GO:0008703">
    <property type="term" value="F:5-amino-6-(5-phosphoribosylamino)uracil reductase activity"/>
    <property type="evidence" value="ECO:0007669"/>
    <property type="project" value="InterPro"/>
</dbReference>
<evidence type="ECO:0000256" key="1">
    <source>
        <dbReference type="ARBA" id="ARBA00005104"/>
    </source>
</evidence>
<dbReference type="Proteomes" id="UP000592181">
    <property type="component" value="Unassembled WGS sequence"/>
</dbReference>
<evidence type="ECO:0000256" key="4">
    <source>
        <dbReference type="SAM" id="MobiDB-lite"/>
    </source>
</evidence>
<evidence type="ECO:0000256" key="3">
    <source>
        <dbReference type="ARBA" id="ARBA00023002"/>
    </source>
</evidence>
<dbReference type="InterPro" id="IPR002734">
    <property type="entry name" value="RibDG_C"/>
</dbReference>
<dbReference type="PANTHER" id="PTHR38011:SF7">
    <property type="entry name" value="2,5-DIAMINO-6-RIBOSYLAMINO-4(3H)-PYRIMIDINONE 5'-PHOSPHATE REDUCTASE"/>
    <property type="match status" value="1"/>
</dbReference>
<keyword evidence="2" id="KW-0521">NADP</keyword>
<dbReference type="Pfam" id="PF01872">
    <property type="entry name" value="RibD_C"/>
    <property type="match status" value="1"/>
</dbReference>
<evidence type="ECO:0000313" key="6">
    <source>
        <dbReference type="EMBL" id="NYG37949.1"/>
    </source>
</evidence>
<dbReference type="GO" id="GO:0009231">
    <property type="term" value="P:riboflavin biosynthetic process"/>
    <property type="evidence" value="ECO:0007669"/>
    <property type="project" value="InterPro"/>
</dbReference>
<dbReference type="PANTHER" id="PTHR38011">
    <property type="entry name" value="DIHYDROFOLATE REDUCTASE FAMILY PROTEIN (AFU_ORTHOLOGUE AFUA_8G06820)"/>
    <property type="match status" value="1"/>
</dbReference>
<dbReference type="Gene3D" id="3.40.430.10">
    <property type="entry name" value="Dihydrofolate Reductase, subunit A"/>
    <property type="match status" value="1"/>
</dbReference>
<protein>
    <submittedName>
        <fullName evidence="6">Riboflavin biosynthesis pyrimidine reductase</fullName>
    </submittedName>
</protein>
<reference evidence="6 7" key="1">
    <citation type="submission" date="2020-07" db="EMBL/GenBank/DDBJ databases">
        <title>Sequencing the genomes of 1000 actinobacteria strains.</title>
        <authorList>
            <person name="Klenk H.-P."/>
        </authorList>
    </citation>
    <scope>NUCLEOTIDE SEQUENCE [LARGE SCALE GENOMIC DNA]</scope>
    <source>
        <strain evidence="6 7">DSM 24723</strain>
    </source>
</reference>
<proteinExistence type="predicted"/>
<dbReference type="InterPro" id="IPR024072">
    <property type="entry name" value="DHFR-like_dom_sf"/>
</dbReference>
<evidence type="ECO:0000256" key="2">
    <source>
        <dbReference type="ARBA" id="ARBA00022857"/>
    </source>
</evidence>
<sequence>MRLLIAPPAPADPEAAPAAPDALTDEDLNRLYDHDGPLLRTNFATTLDGSATGADGVSGSINTDADHRGFAAMRRAADVLLVGAGTARAEGYRDDGPPMVVVSRRGELPELLAGSDRVVLATCASSGHDDGDSTWVCGDEDVDLAEIVRRCQGRVGPHVLCEGGPSLATDLLAAGLVDQVALSWVPRLVGGAQGEHPRMLQGPSLDLGADPVHLLEEDGTLLGLWQVRAGS</sequence>
<dbReference type="RefSeq" id="WP_179463234.1">
    <property type="nucleotide sequence ID" value="NZ_JACBZX010000001.1"/>
</dbReference>
<gene>
    <name evidence="6" type="ORF">BJY28_002418</name>
</gene>
<comment type="pathway">
    <text evidence="1">Cofactor biosynthesis; riboflavin biosynthesis.</text>
</comment>
<keyword evidence="3" id="KW-0560">Oxidoreductase</keyword>
<dbReference type="AlphaFoldDB" id="A0A852X4V8"/>